<keyword evidence="4 11" id="KW-0436">Ligase</keyword>
<evidence type="ECO:0000313" key="12">
    <source>
        <dbReference type="Proteomes" id="UP000029843"/>
    </source>
</evidence>
<evidence type="ECO:0000256" key="8">
    <source>
        <dbReference type="ARBA" id="ARBA00042773"/>
    </source>
</evidence>
<dbReference type="Gene3D" id="3.40.50.12780">
    <property type="entry name" value="N-terminal domain of ligase-like"/>
    <property type="match status" value="1"/>
</dbReference>
<comment type="subcellular location">
    <subcellularLocation>
        <location evidence="1">Membrane</location>
        <topology evidence="1">Peripheral membrane protein</topology>
    </subcellularLocation>
</comment>
<dbReference type="GO" id="GO:0016020">
    <property type="term" value="C:membrane"/>
    <property type="evidence" value="ECO:0007669"/>
    <property type="project" value="UniProtKB-SubCell"/>
</dbReference>
<comment type="caution">
    <text evidence="11">The sequence shown here is derived from an EMBL/GenBank/DDBJ whole genome shotgun (WGS) entry which is preliminary data.</text>
</comment>
<dbReference type="SUPFAM" id="SSF56801">
    <property type="entry name" value="Acetyl-CoA synthetase-like"/>
    <property type="match status" value="1"/>
</dbReference>
<evidence type="ECO:0000256" key="2">
    <source>
        <dbReference type="ARBA" id="ARBA00005005"/>
    </source>
</evidence>
<dbReference type="OrthoDB" id="9803968at2"/>
<dbReference type="InterPro" id="IPR000873">
    <property type="entry name" value="AMP-dep_synth/lig_dom"/>
</dbReference>
<evidence type="ECO:0000256" key="1">
    <source>
        <dbReference type="ARBA" id="ARBA00004170"/>
    </source>
</evidence>
<accession>A0A099KK53</accession>
<dbReference type="InterPro" id="IPR025110">
    <property type="entry name" value="AMP-bd_C"/>
</dbReference>
<dbReference type="AlphaFoldDB" id="A0A099KK53"/>
<dbReference type="EC" id="6.2.1.3" evidence="6"/>
<dbReference type="InterPro" id="IPR020845">
    <property type="entry name" value="AMP-binding_CS"/>
</dbReference>
<comment type="similarity">
    <text evidence="3">Belongs to the ATP-dependent AMP-binding enzyme family.</text>
</comment>
<evidence type="ECO:0000313" key="11">
    <source>
        <dbReference type="EMBL" id="KGJ90801.1"/>
    </source>
</evidence>
<feature type="domain" description="AMP-binding enzyme C-terminal" evidence="10">
    <location>
        <begin position="461"/>
        <end position="539"/>
    </location>
</feature>
<dbReference type="Proteomes" id="UP000029843">
    <property type="component" value="Unassembled WGS sequence"/>
</dbReference>
<dbReference type="FunFam" id="3.40.50.12780:FF:000003">
    <property type="entry name" value="Long-chain-fatty-acid--CoA ligase FadD"/>
    <property type="match status" value="1"/>
</dbReference>
<dbReference type="EMBL" id="JQED01000031">
    <property type="protein sequence ID" value="KGJ90801.1"/>
    <property type="molecule type" value="Genomic_DNA"/>
</dbReference>
<protein>
    <recommendedName>
        <fullName evidence="7">Long-chain-fatty-acid--CoA ligase</fullName>
        <ecNumber evidence="6">6.2.1.3</ecNumber>
    </recommendedName>
    <alternativeName>
        <fullName evidence="8">Long-chain acyl-CoA synthetase</fullName>
    </alternativeName>
</protein>
<reference evidence="11 12" key="1">
    <citation type="submission" date="2014-08" db="EMBL/GenBank/DDBJ databases">
        <title>Genomic and Phenotypic Diversity of Colwellia psychrerythraea strains from Disparate Marine Basins.</title>
        <authorList>
            <person name="Techtmann S.M."/>
            <person name="Stelling S.C."/>
            <person name="Utturkar S.M."/>
            <person name="Alshibli N."/>
            <person name="Harris A."/>
            <person name="Brown S.D."/>
            <person name="Hazen T.C."/>
        </authorList>
    </citation>
    <scope>NUCLEOTIDE SEQUENCE [LARGE SCALE GENOMIC DNA]</scope>
    <source>
        <strain evidence="11 12">ND2E</strain>
    </source>
</reference>
<dbReference type="PATRIC" id="fig|28229.4.peg.2542"/>
<evidence type="ECO:0000259" key="10">
    <source>
        <dbReference type="Pfam" id="PF13193"/>
    </source>
</evidence>
<dbReference type="PROSITE" id="PS00455">
    <property type="entry name" value="AMP_BINDING"/>
    <property type="match status" value="1"/>
</dbReference>
<dbReference type="Pfam" id="PF13193">
    <property type="entry name" value="AMP-binding_C"/>
    <property type="match status" value="1"/>
</dbReference>
<evidence type="ECO:0000259" key="9">
    <source>
        <dbReference type="Pfam" id="PF00501"/>
    </source>
</evidence>
<dbReference type="InterPro" id="IPR045851">
    <property type="entry name" value="AMP-bd_C_sf"/>
</dbReference>
<dbReference type="InterPro" id="IPR042099">
    <property type="entry name" value="ANL_N_sf"/>
</dbReference>
<dbReference type="InterPro" id="IPR050237">
    <property type="entry name" value="ATP-dep_AMP-bd_enzyme"/>
</dbReference>
<dbReference type="Pfam" id="PF00501">
    <property type="entry name" value="AMP-binding"/>
    <property type="match status" value="1"/>
</dbReference>
<evidence type="ECO:0000256" key="5">
    <source>
        <dbReference type="ARBA" id="ARBA00023136"/>
    </source>
</evidence>
<sequence length="546" mass="60007">MTKPWFTNYPENVAHTVDLSRYSSLTDLLQQTTAKYQKNTAYSNFGAELTFEQVDELSRDFAAYLQNKLNVVKNDRVALMCPNTLCFPIAMWGIVRVGGVQVNVNPMYTPRELEHQLNDAQVDTIIIFSPSTEMLAEIIDNTGIKHIITVDLDDLINKGLPCAEVDKRLANTISFTEALEQGKNLGLNEPALCQDDLLFLQYTGGTTGLSKGAMLSHGNLIANILQYKEFAKAHIDYGNDVVITAIPMYHIFALMANTLSYFSFGAKNVLVTNPRDMPSFVEVWKNTPATMFTGVNTLFNGLLHTPGFDEVDFSSLKLCIGGGAAVQQAVADKWRQVTGVKLQEGYGLSETSPILTLNFGSTDHPDDVPGIGVPVPNTDISIRDELGKSVAQGQSGELCAKGPQVMSGYWNNVAATTECMTHDGYFKTGDVAMLDEHGFFHIVDRIKDMINVSGFNVYPNEIEAEVAKMPGILESACIGVDDEKTGEAVKLFIVTDKSSADANITENDVINFCRQGLTAYKAPKHVVFIDEIPKSSVGKLLRRELR</sequence>
<dbReference type="GO" id="GO:0004467">
    <property type="term" value="F:long-chain fatty acid-CoA ligase activity"/>
    <property type="evidence" value="ECO:0007669"/>
    <property type="project" value="UniProtKB-EC"/>
</dbReference>
<evidence type="ECO:0000256" key="4">
    <source>
        <dbReference type="ARBA" id="ARBA00022598"/>
    </source>
</evidence>
<name>A0A099KK53_COLPS</name>
<evidence type="ECO:0000256" key="7">
    <source>
        <dbReference type="ARBA" id="ARBA00039545"/>
    </source>
</evidence>
<gene>
    <name evidence="11" type="ORF">ND2E_0044</name>
</gene>
<proteinExistence type="inferred from homology"/>
<comment type="pathway">
    <text evidence="2">Lipid metabolism; fatty acid beta-oxidation.</text>
</comment>
<feature type="domain" description="AMP-dependent synthetase/ligase" evidence="9">
    <location>
        <begin position="30"/>
        <end position="410"/>
    </location>
</feature>
<dbReference type="RefSeq" id="WP_033094236.1">
    <property type="nucleotide sequence ID" value="NZ_JQED01000031.1"/>
</dbReference>
<organism evidence="11 12">
    <name type="scientific">Colwellia psychrerythraea</name>
    <name type="common">Vibrio psychroerythus</name>
    <dbReference type="NCBI Taxonomy" id="28229"/>
    <lineage>
        <taxon>Bacteria</taxon>
        <taxon>Pseudomonadati</taxon>
        <taxon>Pseudomonadota</taxon>
        <taxon>Gammaproteobacteria</taxon>
        <taxon>Alteromonadales</taxon>
        <taxon>Colwelliaceae</taxon>
        <taxon>Colwellia</taxon>
    </lineage>
</organism>
<dbReference type="CDD" id="cd05936">
    <property type="entry name" value="FC-FACS_FadD_like"/>
    <property type="match status" value="1"/>
</dbReference>
<dbReference type="Gene3D" id="3.30.300.30">
    <property type="match status" value="1"/>
</dbReference>
<keyword evidence="5" id="KW-0472">Membrane</keyword>
<evidence type="ECO:0000256" key="6">
    <source>
        <dbReference type="ARBA" id="ARBA00026121"/>
    </source>
</evidence>
<dbReference type="PANTHER" id="PTHR43767">
    <property type="entry name" value="LONG-CHAIN-FATTY-ACID--COA LIGASE"/>
    <property type="match status" value="1"/>
</dbReference>
<evidence type="ECO:0000256" key="3">
    <source>
        <dbReference type="ARBA" id="ARBA00006432"/>
    </source>
</evidence>
<dbReference type="PANTHER" id="PTHR43767:SF8">
    <property type="entry name" value="LONG-CHAIN-FATTY-ACID--COA LIGASE"/>
    <property type="match status" value="1"/>
</dbReference>